<dbReference type="SMART" id="SM00138">
    <property type="entry name" value="MeTrc"/>
    <property type="match status" value="1"/>
</dbReference>
<dbReference type="InterPro" id="IPR022642">
    <property type="entry name" value="CheR_C"/>
</dbReference>
<accession>D2QXD8</accession>
<dbReference type="PANTHER" id="PTHR24422:SF19">
    <property type="entry name" value="CHEMOTAXIS PROTEIN METHYLTRANSFERASE"/>
    <property type="match status" value="1"/>
</dbReference>
<dbReference type="PANTHER" id="PTHR24422">
    <property type="entry name" value="CHEMOTAXIS PROTEIN METHYLTRANSFERASE"/>
    <property type="match status" value="1"/>
</dbReference>
<dbReference type="Pfam" id="PF03705">
    <property type="entry name" value="CheR_N"/>
    <property type="match status" value="1"/>
</dbReference>
<dbReference type="SUPFAM" id="SSF47757">
    <property type="entry name" value="Chemotaxis receptor methyltransferase CheR, N-terminal domain"/>
    <property type="match status" value="1"/>
</dbReference>
<keyword evidence="3 7" id="KW-0489">Methyltransferase</keyword>
<evidence type="ECO:0000256" key="2">
    <source>
        <dbReference type="ARBA" id="ARBA00012534"/>
    </source>
</evidence>
<proteinExistence type="predicted"/>
<dbReference type="InterPro" id="IPR022641">
    <property type="entry name" value="CheR_N"/>
</dbReference>
<evidence type="ECO:0000256" key="1">
    <source>
        <dbReference type="ARBA" id="ARBA00001541"/>
    </source>
</evidence>
<dbReference type="Proteomes" id="UP000001887">
    <property type="component" value="Chromosome"/>
</dbReference>
<dbReference type="InterPro" id="IPR036804">
    <property type="entry name" value="CheR_N_sf"/>
</dbReference>
<evidence type="ECO:0000259" key="6">
    <source>
        <dbReference type="PROSITE" id="PS50123"/>
    </source>
</evidence>
<evidence type="ECO:0000256" key="4">
    <source>
        <dbReference type="ARBA" id="ARBA00022679"/>
    </source>
</evidence>
<dbReference type="GO" id="GO:0008983">
    <property type="term" value="F:protein-glutamate O-methyltransferase activity"/>
    <property type="evidence" value="ECO:0007669"/>
    <property type="project" value="UniProtKB-EC"/>
</dbReference>
<evidence type="ECO:0000313" key="7">
    <source>
        <dbReference type="EMBL" id="ADB17978.1"/>
    </source>
</evidence>
<dbReference type="GO" id="GO:0032259">
    <property type="term" value="P:methylation"/>
    <property type="evidence" value="ECO:0007669"/>
    <property type="project" value="UniProtKB-KW"/>
</dbReference>
<dbReference type="HOGENOM" id="CLU_025854_0_2_0"/>
<protein>
    <recommendedName>
        <fullName evidence="2">protein-glutamate O-methyltransferase</fullName>
        <ecNumber evidence="2">2.1.1.80</ecNumber>
    </recommendedName>
</protein>
<organism evidence="7 8">
    <name type="scientific">Pirellula staleyi (strain ATCC 27377 / DSM 6068 / ICPB 4128)</name>
    <name type="common">Pirella staleyi</name>
    <dbReference type="NCBI Taxonomy" id="530564"/>
    <lineage>
        <taxon>Bacteria</taxon>
        <taxon>Pseudomonadati</taxon>
        <taxon>Planctomycetota</taxon>
        <taxon>Planctomycetia</taxon>
        <taxon>Pirellulales</taxon>
        <taxon>Pirellulaceae</taxon>
        <taxon>Pirellula</taxon>
    </lineage>
</organism>
<dbReference type="InterPro" id="IPR029063">
    <property type="entry name" value="SAM-dependent_MTases_sf"/>
</dbReference>
<dbReference type="OrthoDB" id="288469at2"/>
<sequence>MTTATIQSEIGDKLMQQFVALIYEVTGIRISEQKKALLSNRLRRRLRATGIVSFDAYYKHLKSLKTDHDEWDHFLQEVTTHETYLFRDQQHWTWLEKNYLPEMIALASKGKRQRSLRIWSAASSTGDEAYTTAVCISQALLGSPGWKVNIVGTDIGIGAIEQANRAEFSLRAMRLVPAELKSKYFTETVPDTTWKAKPALTSMIRFRQHNLLEPLAEMPFDLVFLKNVMIYFDDTSKLRVLAHIRKQIVPGGLLLAGAAEGVSDLLEGYKRLQPWLFQKLPS</sequence>
<dbReference type="Pfam" id="PF01739">
    <property type="entry name" value="CheR"/>
    <property type="match status" value="1"/>
</dbReference>
<dbReference type="STRING" id="530564.Psta_3314"/>
<dbReference type="Gene3D" id="1.10.155.10">
    <property type="entry name" value="Chemotaxis receptor methyltransferase CheR, N-terminal domain"/>
    <property type="match status" value="1"/>
</dbReference>
<evidence type="ECO:0000256" key="3">
    <source>
        <dbReference type="ARBA" id="ARBA00022603"/>
    </source>
</evidence>
<gene>
    <name evidence="7" type="ordered locus">Psta_3314</name>
</gene>
<dbReference type="AlphaFoldDB" id="D2QXD8"/>
<feature type="domain" description="CheR-type methyltransferase" evidence="6">
    <location>
        <begin position="3"/>
        <end position="282"/>
    </location>
</feature>
<evidence type="ECO:0000313" key="8">
    <source>
        <dbReference type="Proteomes" id="UP000001887"/>
    </source>
</evidence>
<dbReference type="PRINTS" id="PR00996">
    <property type="entry name" value="CHERMTFRASE"/>
</dbReference>
<dbReference type="Gene3D" id="3.40.50.150">
    <property type="entry name" value="Vaccinia Virus protein VP39"/>
    <property type="match status" value="1"/>
</dbReference>
<evidence type="ECO:0000256" key="5">
    <source>
        <dbReference type="ARBA" id="ARBA00022691"/>
    </source>
</evidence>
<comment type="catalytic activity">
    <reaction evidence="1">
        <text>L-glutamyl-[protein] + S-adenosyl-L-methionine = [protein]-L-glutamate 5-O-methyl ester + S-adenosyl-L-homocysteine</text>
        <dbReference type="Rhea" id="RHEA:24452"/>
        <dbReference type="Rhea" id="RHEA-COMP:10208"/>
        <dbReference type="Rhea" id="RHEA-COMP:10311"/>
        <dbReference type="ChEBI" id="CHEBI:29973"/>
        <dbReference type="ChEBI" id="CHEBI:57856"/>
        <dbReference type="ChEBI" id="CHEBI:59789"/>
        <dbReference type="ChEBI" id="CHEBI:82795"/>
        <dbReference type="EC" id="2.1.1.80"/>
    </reaction>
</comment>
<dbReference type="InterPro" id="IPR050903">
    <property type="entry name" value="Bact_Chemotaxis_MeTrfase"/>
</dbReference>
<dbReference type="EC" id="2.1.1.80" evidence="2"/>
<dbReference type="SUPFAM" id="SSF53335">
    <property type="entry name" value="S-adenosyl-L-methionine-dependent methyltransferases"/>
    <property type="match status" value="1"/>
</dbReference>
<name>D2QXD8_PIRSD</name>
<keyword evidence="4 7" id="KW-0808">Transferase</keyword>
<reference evidence="7 8" key="1">
    <citation type="journal article" date="2009" name="Stand. Genomic Sci.">
        <title>Complete genome sequence of Pirellula staleyi type strain (ATCC 27377).</title>
        <authorList>
            <person name="Clum A."/>
            <person name="Tindall B.J."/>
            <person name="Sikorski J."/>
            <person name="Ivanova N."/>
            <person name="Mavrommatis K."/>
            <person name="Lucas S."/>
            <person name="Glavina del Rio T."/>
            <person name="Nolan M."/>
            <person name="Chen F."/>
            <person name="Tice H."/>
            <person name="Pitluck S."/>
            <person name="Cheng J.F."/>
            <person name="Chertkov O."/>
            <person name="Brettin T."/>
            <person name="Han C."/>
            <person name="Detter J.C."/>
            <person name="Kuske C."/>
            <person name="Bruce D."/>
            <person name="Goodwin L."/>
            <person name="Ovchinikova G."/>
            <person name="Pati A."/>
            <person name="Mikhailova N."/>
            <person name="Chen A."/>
            <person name="Palaniappan K."/>
            <person name="Land M."/>
            <person name="Hauser L."/>
            <person name="Chang Y.J."/>
            <person name="Jeffries C.D."/>
            <person name="Chain P."/>
            <person name="Rohde M."/>
            <person name="Goker M."/>
            <person name="Bristow J."/>
            <person name="Eisen J.A."/>
            <person name="Markowitz V."/>
            <person name="Hugenholtz P."/>
            <person name="Kyrpides N.C."/>
            <person name="Klenk H.P."/>
            <person name="Lapidus A."/>
        </authorList>
    </citation>
    <scope>NUCLEOTIDE SEQUENCE [LARGE SCALE GENOMIC DNA]</scope>
    <source>
        <strain evidence="8">ATCC 27377 / DSM 6068 / ICPB 4128</strain>
    </source>
</reference>
<keyword evidence="5" id="KW-0949">S-adenosyl-L-methionine</keyword>
<dbReference type="InterPro" id="IPR000780">
    <property type="entry name" value="CheR_MeTrfase"/>
</dbReference>
<dbReference type="EMBL" id="CP001848">
    <property type="protein sequence ID" value="ADB17978.1"/>
    <property type="molecule type" value="Genomic_DNA"/>
</dbReference>
<dbReference type="eggNOG" id="COG1352">
    <property type="taxonomic scope" value="Bacteria"/>
</dbReference>
<dbReference type="KEGG" id="psl:Psta_3314"/>
<dbReference type="PROSITE" id="PS50123">
    <property type="entry name" value="CHER"/>
    <property type="match status" value="1"/>
</dbReference>
<keyword evidence="8" id="KW-1185">Reference proteome</keyword>